<evidence type="ECO:0000256" key="1">
    <source>
        <dbReference type="SAM" id="Phobius"/>
    </source>
</evidence>
<keyword evidence="1" id="KW-0472">Membrane</keyword>
<accession>A0A4P9YZA4</accession>
<protein>
    <submittedName>
        <fullName evidence="2">Uncharacterized protein</fullName>
    </submittedName>
</protein>
<keyword evidence="1" id="KW-1133">Transmembrane helix</keyword>
<reference evidence="3" key="1">
    <citation type="journal article" date="2018" name="Nat. Microbiol.">
        <title>Leveraging single-cell genomics to expand the fungal tree of life.</title>
        <authorList>
            <person name="Ahrendt S.R."/>
            <person name="Quandt C.A."/>
            <person name="Ciobanu D."/>
            <person name="Clum A."/>
            <person name="Salamov A."/>
            <person name="Andreopoulos B."/>
            <person name="Cheng J.F."/>
            <person name="Woyke T."/>
            <person name="Pelin A."/>
            <person name="Henrissat B."/>
            <person name="Reynolds N.K."/>
            <person name="Benny G.L."/>
            <person name="Smith M.E."/>
            <person name="James T.Y."/>
            <person name="Grigoriev I.V."/>
        </authorList>
    </citation>
    <scope>NUCLEOTIDE SEQUENCE [LARGE SCALE GENOMIC DNA]</scope>
    <source>
        <strain evidence="3">Benny S71-1</strain>
    </source>
</reference>
<feature type="transmembrane region" description="Helical" evidence="1">
    <location>
        <begin position="174"/>
        <end position="195"/>
    </location>
</feature>
<gene>
    <name evidence="2" type="ORF">SYNPS1DRAFT_22545</name>
</gene>
<feature type="transmembrane region" description="Helical" evidence="1">
    <location>
        <begin position="130"/>
        <end position="153"/>
    </location>
</feature>
<evidence type="ECO:0000313" key="3">
    <source>
        <dbReference type="Proteomes" id="UP000278143"/>
    </source>
</evidence>
<organism evidence="2 3">
    <name type="scientific">Syncephalis pseudoplumigaleata</name>
    <dbReference type="NCBI Taxonomy" id="1712513"/>
    <lineage>
        <taxon>Eukaryota</taxon>
        <taxon>Fungi</taxon>
        <taxon>Fungi incertae sedis</taxon>
        <taxon>Zoopagomycota</taxon>
        <taxon>Zoopagomycotina</taxon>
        <taxon>Zoopagomycetes</taxon>
        <taxon>Zoopagales</taxon>
        <taxon>Piptocephalidaceae</taxon>
        <taxon>Syncephalis</taxon>
    </lineage>
</organism>
<feature type="transmembrane region" description="Helical" evidence="1">
    <location>
        <begin position="21"/>
        <end position="44"/>
    </location>
</feature>
<feature type="transmembrane region" description="Helical" evidence="1">
    <location>
        <begin position="88"/>
        <end position="110"/>
    </location>
</feature>
<sequence length="206" mass="23651">MTYIELVNLFKTVNMLKARSRVLALWCCLIPCLIGVFTVTIFMLMELGIYFNCRHLVWTILTGISISNVCHSMVLMQKAYLILGRAKWIVYTSIVPMLSQLSYVFVMVHTSYITLAPDIGCSIHYPYFTIWLWFANSFPLNMIFSAIFCYIAIKQYRQYGSSAWRRLARDGIQTMCMAALCNTMCCILLIVQPAGPNSDLLLAMDW</sequence>
<dbReference type="Proteomes" id="UP000278143">
    <property type="component" value="Unassembled WGS sequence"/>
</dbReference>
<keyword evidence="1" id="KW-0812">Transmembrane</keyword>
<dbReference type="EMBL" id="KZ989724">
    <property type="protein sequence ID" value="RKP25503.1"/>
    <property type="molecule type" value="Genomic_DNA"/>
</dbReference>
<feature type="transmembrane region" description="Helical" evidence="1">
    <location>
        <begin position="56"/>
        <end position="76"/>
    </location>
</feature>
<name>A0A4P9YZA4_9FUNG</name>
<evidence type="ECO:0000313" key="2">
    <source>
        <dbReference type="EMBL" id="RKP25503.1"/>
    </source>
</evidence>
<proteinExistence type="predicted"/>
<keyword evidence="3" id="KW-1185">Reference proteome</keyword>
<dbReference type="OrthoDB" id="2256270at2759"/>
<dbReference type="AlphaFoldDB" id="A0A4P9YZA4"/>